<organism evidence="1 2">
    <name type="scientific">Portunus trituberculatus</name>
    <name type="common">Swimming crab</name>
    <name type="synonym">Neptunus trituberculatus</name>
    <dbReference type="NCBI Taxonomy" id="210409"/>
    <lineage>
        <taxon>Eukaryota</taxon>
        <taxon>Metazoa</taxon>
        <taxon>Ecdysozoa</taxon>
        <taxon>Arthropoda</taxon>
        <taxon>Crustacea</taxon>
        <taxon>Multicrustacea</taxon>
        <taxon>Malacostraca</taxon>
        <taxon>Eumalacostraca</taxon>
        <taxon>Eucarida</taxon>
        <taxon>Decapoda</taxon>
        <taxon>Pleocyemata</taxon>
        <taxon>Brachyura</taxon>
        <taxon>Eubrachyura</taxon>
        <taxon>Portunoidea</taxon>
        <taxon>Portunidae</taxon>
        <taxon>Portuninae</taxon>
        <taxon>Portunus</taxon>
    </lineage>
</organism>
<keyword evidence="2" id="KW-1185">Reference proteome</keyword>
<name>A0A5B7DAE9_PORTR</name>
<dbReference type="AlphaFoldDB" id="A0A5B7DAE9"/>
<sequence>MPECIKYARDRNEMMQVVLRELGNAKVKTRRGWMVLLLRLCGEMNERMIEAVKEFLGRMWHVGFKD</sequence>
<evidence type="ECO:0000313" key="1">
    <source>
        <dbReference type="EMBL" id="MPC18193.1"/>
    </source>
</evidence>
<accession>A0A5B7DAE9</accession>
<evidence type="ECO:0000313" key="2">
    <source>
        <dbReference type="Proteomes" id="UP000324222"/>
    </source>
</evidence>
<reference evidence="1 2" key="1">
    <citation type="submission" date="2019-05" db="EMBL/GenBank/DDBJ databases">
        <title>Another draft genome of Portunus trituberculatus and its Hox gene families provides insights of decapod evolution.</title>
        <authorList>
            <person name="Jeong J.-H."/>
            <person name="Song I."/>
            <person name="Kim S."/>
            <person name="Choi T."/>
            <person name="Kim D."/>
            <person name="Ryu S."/>
            <person name="Kim W."/>
        </authorList>
    </citation>
    <scope>NUCLEOTIDE SEQUENCE [LARGE SCALE GENOMIC DNA]</scope>
    <source>
        <tissue evidence="1">Muscle</tissue>
    </source>
</reference>
<proteinExistence type="predicted"/>
<comment type="caution">
    <text evidence="1">The sequence shown here is derived from an EMBL/GenBank/DDBJ whole genome shotgun (WGS) entry which is preliminary data.</text>
</comment>
<dbReference type="Proteomes" id="UP000324222">
    <property type="component" value="Unassembled WGS sequence"/>
</dbReference>
<protein>
    <submittedName>
        <fullName evidence="1">Uncharacterized protein</fullName>
    </submittedName>
</protein>
<dbReference type="EMBL" id="VSRR010000656">
    <property type="protein sequence ID" value="MPC18193.1"/>
    <property type="molecule type" value="Genomic_DNA"/>
</dbReference>
<gene>
    <name evidence="1" type="ORF">E2C01_011069</name>
</gene>